<name>A0A840P431_9ACTN</name>
<evidence type="ECO:0000313" key="1">
    <source>
        <dbReference type="EMBL" id="MBB5131997.1"/>
    </source>
</evidence>
<dbReference type="Proteomes" id="UP000578449">
    <property type="component" value="Unassembled WGS sequence"/>
</dbReference>
<accession>A0A840P431</accession>
<proteinExistence type="predicted"/>
<dbReference type="InterPro" id="IPR045428">
    <property type="entry name" value="EACC1"/>
</dbReference>
<reference evidence="1 2" key="1">
    <citation type="submission" date="2020-08" db="EMBL/GenBank/DDBJ databases">
        <title>Genomic Encyclopedia of Type Strains, Phase IV (KMG-IV): sequencing the most valuable type-strain genomes for metagenomic binning, comparative biology and taxonomic classification.</title>
        <authorList>
            <person name="Goeker M."/>
        </authorList>
    </citation>
    <scope>NUCLEOTIDE SEQUENCE [LARGE SCALE GENOMIC DNA]</scope>
    <source>
        <strain evidence="1 2">DSM 45615</strain>
    </source>
</reference>
<dbReference type="EMBL" id="JACHGN010000003">
    <property type="protein sequence ID" value="MBB5131997.1"/>
    <property type="molecule type" value="Genomic_DNA"/>
</dbReference>
<dbReference type="AlphaFoldDB" id="A0A840P431"/>
<protein>
    <submittedName>
        <fullName evidence="1">Uncharacterized protein</fullName>
    </submittedName>
</protein>
<evidence type="ECO:0000313" key="2">
    <source>
        <dbReference type="Proteomes" id="UP000578449"/>
    </source>
</evidence>
<dbReference type="Pfam" id="PF19953">
    <property type="entry name" value="EACC1"/>
    <property type="match status" value="1"/>
</dbReference>
<comment type="caution">
    <text evidence="1">The sequence shown here is derived from an EMBL/GenBank/DDBJ whole genome shotgun (WGS) entry which is preliminary data.</text>
</comment>
<organism evidence="1 2">
    <name type="scientific">Thermocatellispora tengchongensis</name>
    <dbReference type="NCBI Taxonomy" id="1073253"/>
    <lineage>
        <taxon>Bacteria</taxon>
        <taxon>Bacillati</taxon>
        <taxon>Actinomycetota</taxon>
        <taxon>Actinomycetes</taxon>
        <taxon>Streptosporangiales</taxon>
        <taxon>Streptosporangiaceae</taxon>
        <taxon>Thermocatellispora</taxon>
    </lineage>
</organism>
<dbReference type="RefSeq" id="WP_185048796.1">
    <property type="nucleotide sequence ID" value="NZ_BAABIX010000028.1"/>
</dbReference>
<gene>
    <name evidence="1" type="ORF">HNP84_001710</name>
</gene>
<keyword evidence="2" id="KW-1185">Reference proteome</keyword>
<sequence>MTVVEIEVGGEEQYRSLDGWLRGEDALRGRVAEAYAPPRPGEMGTPPRSLLVTLDADPAAAALARSLEVWFRLRGTEVTLRVRIGDRVAEFTGKGDVEVEGFVREVESLLRRALERR</sequence>